<protein>
    <recommendedName>
        <fullName evidence="2">Potassium channel tetramerisation-type BTB domain-containing protein</fullName>
    </recommendedName>
</protein>
<organism evidence="3 4">
    <name type="scientific">Ectocarpus siliculosus</name>
    <name type="common">Brown alga</name>
    <name type="synonym">Conferva siliculosa</name>
    <dbReference type="NCBI Taxonomy" id="2880"/>
    <lineage>
        <taxon>Eukaryota</taxon>
        <taxon>Sar</taxon>
        <taxon>Stramenopiles</taxon>
        <taxon>Ochrophyta</taxon>
        <taxon>PX clade</taxon>
        <taxon>Phaeophyceae</taxon>
        <taxon>Ectocarpales</taxon>
        <taxon>Ectocarpaceae</taxon>
        <taxon>Ectocarpus</taxon>
    </lineage>
</organism>
<dbReference type="InterPro" id="IPR003131">
    <property type="entry name" value="T1-type_BTB"/>
</dbReference>
<reference evidence="3 4" key="1">
    <citation type="journal article" date="2010" name="Nature">
        <title>The Ectocarpus genome and the independent evolution of multicellularity in brown algae.</title>
        <authorList>
            <person name="Cock J.M."/>
            <person name="Sterck L."/>
            <person name="Rouze P."/>
            <person name="Scornet D."/>
            <person name="Allen A.E."/>
            <person name="Amoutzias G."/>
            <person name="Anthouard V."/>
            <person name="Artiguenave F."/>
            <person name="Aury J.M."/>
            <person name="Badger J.H."/>
            <person name="Beszteri B."/>
            <person name="Billiau K."/>
            <person name="Bonnet E."/>
            <person name="Bothwell J.H."/>
            <person name="Bowler C."/>
            <person name="Boyen C."/>
            <person name="Brownlee C."/>
            <person name="Carrano C.J."/>
            <person name="Charrier B."/>
            <person name="Cho G.Y."/>
            <person name="Coelho S.M."/>
            <person name="Collen J."/>
            <person name="Corre E."/>
            <person name="Da Silva C."/>
            <person name="Delage L."/>
            <person name="Delaroque N."/>
            <person name="Dittami S.M."/>
            <person name="Doulbeau S."/>
            <person name="Elias M."/>
            <person name="Farnham G."/>
            <person name="Gachon C.M."/>
            <person name="Gschloessl B."/>
            <person name="Heesch S."/>
            <person name="Jabbari K."/>
            <person name="Jubin C."/>
            <person name="Kawai H."/>
            <person name="Kimura K."/>
            <person name="Kloareg B."/>
            <person name="Kupper F.C."/>
            <person name="Lang D."/>
            <person name="Le Bail A."/>
            <person name="Leblanc C."/>
            <person name="Lerouge P."/>
            <person name="Lohr M."/>
            <person name="Lopez P.J."/>
            <person name="Martens C."/>
            <person name="Maumus F."/>
            <person name="Michel G."/>
            <person name="Miranda-Saavedra D."/>
            <person name="Morales J."/>
            <person name="Moreau H."/>
            <person name="Motomura T."/>
            <person name="Nagasato C."/>
            <person name="Napoli C.A."/>
            <person name="Nelson D.R."/>
            <person name="Nyvall-Collen P."/>
            <person name="Peters A.F."/>
            <person name="Pommier C."/>
            <person name="Potin P."/>
            <person name="Poulain J."/>
            <person name="Quesneville H."/>
            <person name="Read B."/>
            <person name="Rensing S.A."/>
            <person name="Ritter A."/>
            <person name="Rousvoal S."/>
            <person name="Samanta M."/>
            <person name="Samson G."/>
            <person name="Schroeder D.C."/>
            <person name="Segurens B."/>
            <person name="Strittmatter M."/>
            <person name="Tonon T."/>
            <person name="Tregear J.W."/>
            <person name="Valentin K."/>
            <person name="von Dassow P."/>
            <person name="Yamagishi T."/>
            <person name="Van de Peer Y."/>
            <person name="Wincker P."/>
        </authorList>
    </citation>
    <scope>NUCLEOTIDE SEQUENCE [LARGE SCALE GENOMIC DNA]</scope>
    <source>
        <strain evidence="4">Ec32 / CCAP1310/4</strain>
    </source>
</reference>
<evidence type="ECO:0000259" key="2">
    <source>
        <dbReference type="Pfam" id="PF02214"/>
    </source>
</evidence>
<feature type="domain" description="Potassium channel tetramerisation-type BTB" evidence="2">
    <location>
        <begin position="76"/>
        <end position="129"/>
    </location>
</feature>
<dbReference type="Proteomes" id="UP000002630">
    <property type="component" value="Linkage Group LG24"/>
</dbReference>
<dbReference type="AlphaFoldDB" id="D8LEK7"/>
<dbReference type="PANTHER" id="PTHR14499">
    <property type="entry name" value="POTASSIUM CHANNEL TETRAMERIZATION DOMAIN-CONTAINING"/>
    <property type="match status" value="1"/>
</dbReference>
<dbReference type="PANTHER" id="PTHR14499:SF136">
    <property type="entry name" value="GH08630P"/>
    <property type="match status" value="1"/>
</dbReference>
<evidence type="ECO:0000313" key="3">
    <source>
        <dbReference type="EMBL" id="CBN78570.1"/>
    </source>
</evidence>
<evidence type="ECO:0000313" key="4">
    <source>
        <dbReference type="Proteomes" id="UP000002630"/>
    </source>
</evidence>
<feature type="region of interest" description="Disordered" evidence="1">
    <location>
        <begin position="20"/>
        <end position="74"/>
    </location>
</feature>
<proteinExistence type="predicted"/>
<dbReference type="OrthoDB" id="205899at2759"/>
<keyword evidence="4" id="KW-1185">Reference proteome</keyword>
<dbReference type="InParanoid" id="D8LEK7"/>
<name>D8LEK7_ECTSI</name>
<dbReference type="EMBL" id="FN649749">
    <property type="protein sequence ID" value="CBN78570.1"/>
    <property type="molecule type" value="Genomic_DNA"/>
</dbReference>
<dbReference type="GO" id="GO:0051260">
    <property type="term" value="P:protein homooligomerization"/>
    <property type="evidence" value="ECO:0007669"/>
    <property type="project" value="InterPro"/>
</dbReference>
<sequence length="211" mass="22949">MTTRDTLARNPHTYFAAMLRMQPPTTPGSASVRSGSTGSASAAAEEESSGSGGTMNGGTPAAAGGGGGGSSSSASDGVEFFIDRDPTHFRHILNYLRDSYIGLESFGKEDLHFLEELSHEAQFFNIAGLCSDISRRMSDIARQHREGPSGDKDFRLVQCSTGQIQDLFHEWVIEKNYEFECMQIVGDTAYIVLGRRVSRGELALVERLMKT</sequence>
<feature type="compositionally biased region" description="Low complexity" evidence="1">
    <location>
        <begin position="28"/>
        <end position="43"/>
    </location>
</feature>
<dbReference type="SUPFAM" id="SSF54695">
    <property type="entry name" value="POZ domain"/>
    <property type="match status" value="1"/>
</dbReference>
<evidence type="ECO:0000256" key="1">
    <source>
        <dbReference type="SAM" id="MobiDB-lite"/>
    </source>
</evidence>
<dbReference type="Pfam" id="PF02214">
    <property type="entry name" value="BTB_2"/>
    <property type="match status" value="1"/>
</dbReference>
<dbReference type="STRING" id="2880.D8LEK7"/>
<gene>
    <name evidence="3" type="ORF">Esi_0132_0025</name>
</gene>
<dbReference type="Gene3D" id="3.30.710.10">
    <property type="entry name" value="Potassium Channel Kv1.1, Chain A"/>
    <property type="match status" value="1"/>
</dbReference>
<dbReference type="InterPro" id="IPR011333">
    <property type="entry name" value="SKP1/BTB/POZ_sf"/>
</dbReference>
<accession>D8LEK7</accession>
<dbReference type="EMBL" id="FN647950">
    <property type="protein sequence ID" value="CBN78570.1"/>
    <property type="molecule type" value="Genomic_DNA"/>
</dbReference>